<gene>
    <name evidence="1" type="ORF">GWI33_016885</name>
</gene>
<reference evidence="1" key="1">
    <citation type="submission" date="2020-08" db="EMBL/GenBank/DDBJ databases">
        <title>Genome sequencing and assembly of the red palm weevil Rhynchophorus ferrugineus.</title>
        <authorList>
            <person name="Dias G.B."/>
            <person name="Bergman C.M."/>
            <person name="Manee M."/>
        </authorList>
    </citation>
    <scope>NUCLEOTIDE SEQUENCE</scope>
    <source>
        <strain evidence="1">AA-2017</strain>
        <tissue evidence="1">Whole larva</tissue>
    </source>
</reference>
<proteinExistence type="predicted"/>
<dbReference type="AlphaFoldDB" id="A0A834I0Y7"/>
<keyword evidence="2" id="KW-1185">Reference proteome</keyword>
<evidence type="ECO:0000313" key="1">
    <source>
        <dbReference type="EMBL" id="KAF7270126.1"/>
    </source>
</evidence>
<name>A0A834I0Y7_RHYFE</name>
<dbReference type="EMBL" id="JAACXV010014130">
    <property type="protein sequence ID" value="KAF7270126.1"/>
    <property type="molecule type" value="Genomic_DNA"/>
</dbReference>
<protein>
    <submittedName>
        <fullName evidence="1">Uncharacterized protein</fullName>
    </submittedName>
</protein>
<evidence type="ECO:0000313" key="2">
    <source>
        <dbReference type="Proteomes" id="UP000625711"/>
    </source>
</evidence>
<accession>A0A834I0Y7</accession>
<sequence>MSRGYYQNTDSPFLFRCFFRPEKSGLAGVNNTKSRFRFVVSLLHAGGQFSFLAEAAFFILEVVPNWAGDSTEPCQLFYAVSTKDEAAVAEAALGGAGRRLSPRDTAKP</sequence>
<organism evidence="1 2">
    <name type="scientific">Rhynchophorus ferrugineus</name>
    <name type="common">Red palm weevil</name>
    <name type="synonym">Curculio ferrugineus</name>
    <dbReference type="NCBI Taxonomy" id="354439"/>
    <lineage>
        <taxon>Eukaryota</taxon>
        <taxon>Metazoa</taxon>
        <taxon>Ecdysozoa</taxon>
        <taxon>Arthropoda</taxon>
        <taxon>Hexapoda</taxon>
        <taxon>Insecta</taxon>
        <taxon>Pterygota</taxon>
        <taxon>Neoptera</taxon>
        <taxon>Endopterygota</taxon>
        <taxon>Coleoptera</taxon>
        <taxon>Polyphaga</taxon>
        <taxon>Cucujiformia</taxon>
        <taxon>Curculionidae</taxon>
        <taxon>Dryophthorinae</taxon>
        <taxon>Rhynchophorus</taxon>
    </lineage>
</organism>
<dbReference type="Proteomes" id="UP000625711">
    <property type="component" value="Unassembled WGS sequence"/>
</dbReference>
<comment type="caution">
    <text evidence="1">The sequence shown here is derived from an EMBL/GenBank/DDBJ whole genome shotgun (WGS) entry which is preliminary data.</text>
</comment>